<name>A0A1Y4PEX8_BACOV</name>
<sequence>MLVNNVQRYSNPGIESQVCLNFMPVSVVSSTKIVRNRDFPIILWGKSPPDEKSLPYLCNVNKFK</sequence>
<organism evidence="3 5">
    <name type="scientific">Bacteroides ovatus</name>
    <dbReference type="NCBI Taxonomy" id="28116"/>
    <lineage>
        <taxon>Bacteria</taxon>
        <taxon>Pseudomonadati</taxon>
        <taxon>Bacteroidota</taxon>
        <taxon>Bacteroidia</taxon>
        <taxon>Bacteroidales</taxon>
        <taxon>Bacteroidaceae</taxon>
        <taxon>Bacteroides</taxon>
    </lineage>
</organism>
<dbReference type="EMBL" id="VWFO01000004">
    <property type="protein sequence ID" value="KAA4665977.1"/>
    <property type="molecule type" value="Genomic_DNA"/>
</dbReference>
<dbReference type="Proteomes" id="UP000323717">
    <property type="component" value="Unassembled WGS sequence"/>
</dbReference>
<accession>A0A1Y4PEX8</accession>
<dbReference type="EMBL" id="VWLE01000589">
    <property type="protein sequence ID" value="KAA3937667.1"/>
    <property type="molecule type" value="Genomic_DNA"/>
</dbReference>
<dbReference type="AlphaFoldDB" id="A0A1Y4PEX8"/>
<evidence type="ECO:0000313" key="5">
    <source>
        <dbReference type="Proteomes" id="UP000375690"/>
    </source>
</evidence>
<evidence type="ECO:0000313" key="2">
    <source>
        <dbReference type="EMBL" id="KAA4665977.1"/>
    </source>
</evidence>
<evidence type="ECO:0000313" key="1">
    <source>
        <dbReference type="EMBL" id="KAA3937667.1"/>
    </source>
</evidence>
<comment type="caution">
    <text evidence="3">The sequence shown here is derived from an EMBL/GenBank/DDBJ whole genome shotgun (WGS) entry which is preliminary data.</text>
</comment>
<proteinExistence type="predicted"/>
<protein>
    <submittedName>
        <fullName evidence="3">Uncharacterized protein</fullName>
    </submittedName>
</protein>
<gene>
    <name evidence="3" type="ORF">F3B53_10705</name>
    <name evidence="2" type="ORF">F3B98_04410</name>
    <name evidence="1" type="ORF">F3D71_25775</name>
</gene>
<reference evidence="4 5" key="1">
    <citation type="journal article" date="2019" name="Nat. Med.">
        <title>A library of human gut bacterial isolates paired with longitudinal multiomics data enables mechanistic microbiome research.</title>
        <authorList>
            <person name="Poyet M."/>
            <person name="Groussin M."/>
            <person name="Gibbons S.M."/>
            <person name="Avila-Pacheco J."/>
            <person name="Jiang X."/>
            <person name="Kearney S.M."/>
            <person name="Perrotta A.R."/>
            <person name="Berdy B."/>
            <person name="Zhao S."/>
            <person name="Lieberman T.D."/>
            <person name="Swanson P.K."/>
            <person name="Smith M."/>
            <person name="Roesemann S."/>
            <person name="Alexander J.E."/>
            <person name="Rich S.A."/>
            <person name="Livny J."/>
            <person name="Vlamakis H."/>
            <person name="Clish C."/>
            <person name="Bullock K."/>
            <person name="Deik A."/>
            <person name="Scott J."/>
            <person name="Pierce K.A."/>
            <person name="Xavier R.J."/>
            <person name="Alm E.J."/>
        </authorList>
    </citation>
    <scope>NUCLEOTIDE SEQUENCE [LARGE SCALE GENOMIC DNA]</scope>
    <source>
        <strain evidence="2 6">BIOML-A14</strain>
        <strain evidence="1 4">BIOML-A163</strain>
        <strain evidence="3 5">BIOML-A2</strain>
    </source>
</reference>
<dbReference type="EMBL" id="VWFC01000010">
    <property type="protein sequence ID" value="KAB1327019.1"/>
    <property type="molecule type" value="Genomic_DNA"/>
</dbReference>
<dbReference type="Proteomes" id="UP000435985">
    <property type="component" value="Unassembled WGS sequence"/>
</dbReference>
<dbReference type="Proteomes" id="UP000375690">
    <property type="component" value="Unassembled WGS sequence"/>
</dbReference>
<evidence type="ECO:0000313" key="6">
    <source>
        <dbReference type="Proteomes" id="UP000435985"/>
    </source>
</evidence>
<evidence type="ECO:0000313" key="4">
    <source>
        <dbReference type="Proteomes" id="UP000323717"/>
    </source>
</evidence>
<evidence type="ECO:0000313" key="3">
    <source>
        <dbReference type="EMBL" id="KAB1327019.1"/>
    </source>
</evidence>